<dbReference type="SUPFAM" id="SSF82199">
    <property type="entry name" value="SET domain"/>
    <property type="match status" value="1"/>
</dbReference>
<dbReference type="EMBL" id="RHIB01000002">
    <property type="protein sequence ID" value="RNA67988.1"/>
    <property type="molecule type" value="Genomic_DNA"/>
</dbReference>
<dbReference type="AlphaFoldDB" id="A0A3M7TQZ2"/>
<dbReference type="CDD" id="cd08161">
    <property type="entry name" value="SET"/>
    <property type="match status" value="1"/>
</dbReference>
<evidence type="ECO:0000259" key="1">
    <source>
        <dbReference type="PROSITE" id="PS50280"/>
    </source>
</evidence>
<sequence>MIHPDTELRYVNDEIGFGVFATKFIPKGTIVWALDDLDQVLDPSFVESLDYQRRNQVKKYSYRDHKGRYILSWDLGQFVNHSFKANCISTPYDSEIAIKDIEPGTQLTDEYGCLNLEEPFACLPEKGVERTYVCKDDLLEYYKEWDQLLLDAYQFVDKVEQPLGFLIPSEDKKKMKLAAEQKEVIESIKSLYFEDKP</sequence>
<dbReference type="RefSeq" id="WP_122899945.1">
    <property type="nucleotide sequence ID" value="NZ_RHIB01000002.1"/>
</dbReference>
<dbReference type="Gene3D" id="2.170.270.10">
    <property type="entry name" value="SET domain"/>
    <property type="match status" value="1"/>
</dbReference>
<dbReference type="InterPro" id="IPR001214">
    <property type="entry name" value="SET_dom"/>
</dbReference>
<comment type="caution">
    <text evidence="2">The sequence shown here is derived from an EMBL/GenBank/DDBJ whole genome shotgun (WGS) entry which is preliminary data.</text>
</comment>
<protein>
    <submittedName>
        <fullName evidence="2">SET domain-containing protein-lysine N-methyltransferase</fullName>
    </submittedName>
</protein>
<dbReference type="GO" id="GO:0032259">
    <property type="term" value="P:methylation"/>
    <property type="evidence" value="ECO:0007669"/>
    <property type="project" value="UniProtKB-KW"/>
</dbReference>
<keyword evidence="3" id="KW-1185">Reference proteome</keyword>
<dbReference type="InterPro" id="IPR046341">
    <property type="entry name" value="SET_dom_sf"/>
</dbReference>
<keyword evidence="2" id="KW-0489">Methyltransferase</keyword>
<organism evidence="2 3">
    <name type="scientific">Alteribacter keqinensis</name>
    <dbReference type="NCBI Taxonomy" id="2483800"/>
    <lineage>
        <taxon>Bacteria</taxon>
        <taxon>Bacillati</taxon>
        <taxon>Bacillota</taxon>
        <taxon>Bacilli</taxon>
        <taxon>Bacillales</taxon>
        <taxon>Bacillaceae</taxon>
        <taxon>Alteribacter</taxon>
    </lineage>
</organism>
<reference evidence="2 3" key="1">
    <citation type="submission" date="2018-10" db="EMBL/GenBank/DDBJ databases">
        <title>Bacillus Keqinensis sp. nov., a moderately halophilic bacterium isolated from a saline-alkaline lake.</title>
        <authorList>
            <person name="Wang H."/>
        </authorList>
    </citation>
    <scope>NUCLEOTIDE SEQUENCE [LARGE SCALE GENOMIC DNA]</scope>
    <source>
        <strain evidence="2 3">KQ-3</strain>
    </source>
</reference>
<evidence type="ECO:0000313" key="2">
    <source>
        <dbReference type="EMBL" id="RNA67988.1"/>
    </source>
</evidence>
<gene>
    <name evidence="2" type="ORF">EBO34_14960</name>
</gene>
<feature type="domain" description="SET" evidence="1">
    <location>
        <begin position="4"/>
        <end position="112"/>
    </location>
</feature>
<name>A0A3M7TQZ2_9BACI</name>
<proteinExistence type="predicted"/>
<dbReference type="Proteomes" id="UP000278746">
    <property type="component" value="Unassembled WGS sequence"/>
</dbReference>
<dbReference type="SMART" id="SM00317">
    <property type="entry name" value="SET"/>
    <property type="match status" value="1"/>
</dbReference>
<dbReference type="OrthoDB" id="166979at2"/>
<dbReference type="GO" id="GO:0008168">
    <property type="term" value="F:methyltransferase activity"/>
    <property type="evidence" value="ECO:0007669"/>
    <property type="project" value="UniProtKB-KW"/>
</dbReference>
<accession>A0A3M7TQZ2</accession>
<dbReference type="Pfam" id="PF00856">
    <property type="entry name" value="SET"/>
    <property type="match status" value="1"/>
</dbReference>
<evidence type="ECO:0000313" key="3">
    <source>
        <dbReference type="Proteomes" id="UP000278746"/>
    </source>
</evidence>
<dbReference type="PROSITE" id="PS50280">
    <property type="entry name" value="SET"/>
    <property type="match status" value="1"/>
</dbReference>
<keyword evidence="2" id="KW-0808">Transferase</keyword>